<evidence type="ECO:0000313" key="5">
    <source>
        <dbReference type="EMBL" id="KAF8770489.1"/>
    </source>
</evidence>
<dbReference type="GO" id="GO:0090575">
    <property type="term" value="C:RNA polymerase II transcription regulator complex"/>
    <property type="evidence" value="ECO:0007669"/>
    <property type="project" value="TreeGrafter"/>
</dbReference>
<dbReference type="PANTHER" id="PTHR13935:SF106">
    <property type="entry name" value="ACHAETE-SCUTE COMPLEX PROTEIN T5-RELATED"/>
    <property type="match status" value="1"/>
</dbReference>
<evidence type="ECO:0000256" key="1">
    <source>
        <dbReference type="ARBA" id="ARBA00022902"/>
    </source>
</evidence>
<feature type="region of interest" description="Disordered" evidence="3">
    <location>
        <begin position="63"/>
        <end position="130"/>
    </location>
</feature>
<evidence type="ECO:0000259" key="4">
    <source>
        <dbReference type="PROSITE" id="PS50888"/>
    </source>
</evidence>
<dbReference type="GO" id="GO:0000977">
    <property type="term" value="F:RNA polymerase II transcription regulatory region sequence-specific DNA binding"/>
    <property type="evidence" value="ECO:0007669"/>
    <property type="project" value="TreeGrafter"/>
</dbReference>
<keyword evidence="1" id="KW-0524">Neurogenesis</keyword>
<dbReference type="AlphaFoldDB" id="A0A8T0ECM1"/>
<dbReference type="PANTHER" id="PTHR13935">
    <property type="entry name" value="ACHAETE-SCUTE TRANSCRIPTION FACTOR-RELATED"/>
    <property type="match status" value="1"/>
</dbReference>
<gene>
    <name evidence="5" type="ORF">HNY73_018010</name>
</gene>
<sequence>METNIKTAANEDEKNGTSFGTKTVKDNRNIQQILRLPTNLDMDDLNISIPGYNNGSTCFNLHNPSNETTPEESGLSNQLESDPPTHKLLLSLDRVGVDKEPIGPRRRARRGSTPRTPQQQARSVARRNARERKRVCLVNMGFANLRDHIPPHLTVQAGPPSKSRSGNNSAASNKKLSKVDTLRCAIEYIKQLREAIGFDDKDSTGAASIEGFSSSPPESSSSPSYCTTPSPVTILMGDSRSPPMFEDDENDDFFNIVDWTTL</sequence>
<organism evidence="5 6">
    <name type="scientific">Argiope bruennichi</name>
    <name type="common">Wasp spider</name>
    <name type="synonym">Aranea bruennichi</name>
    <dbReference type="NCBI Taxonomy" id="94029"/>
    <lineage>
        <taxon>Eukaryota</taxon>
        <taxon>Metazoa</taxon>
        <taxon>Ecdysozoa</taxon>
        <taxon>Arthropoda</taxon>
        <taxon>Chelicerata</taxon>
        <taxon>Arachnida</taxon>
        <taxon>Araneae</taxon>
        <taxon>Araneomorphae</taxon>
        <taxon>Entelegynae</taxon>
        <taxon>Araneoidea</taxon>
        <taxon>Araneidae</taxon>
        <taxon>Argiope</taxon>
    </lineage>
</organism>
<dbReference type="Proteomes" id="UP000807504">
    <property type="component" value="Unassembled WGS sequence"/>
</dbReference>
<comment type="caution">
    <text evidence="5">The sequence shown here is derived from an EMBL/GenBank/DDBJ whole genome shotgun (WGS) entry which is preliminary data.</text>
</comment>
<feature type="domain" description="BHLH" evidence="4">
    <location>
        <begin position="122"/>
        <end position="192"/>
    </location>
</feature>
<dbReference type="GO" id="GO:0046983">
    <property type="term" value="F:protein dimerization activity"/>
    <property type="evidence" value="ECO:0007669"/>
    <property type="project" value="InterPro"/>
</dbReference>
<feature type="compositionally biased region" description="Low complexity" evidence="3">
    <location>
        <begin position="213"/>
        <end position="230"/>
    </location>
</feature>
<dbReference type="GO" id="GO:0000981">
    <property type="term" value="F:DNA-binding transcription factor activity, RNA polymerase II-specific"/>
    <property type="evidence" value="ECO:0007669"/>
    <property type="project" value="TreeGrafter"/>
</dbReference>
<feature type="region of interest" description="Disordered" evidence="3">
    <location>
        <begin position="149"/>
        <end position="176"/>
    </location>
</feature>
<dbReference type="EMBL" id="JABXBU010002228">
    <property type="protein sequence ID" value="KAF8770489.1"/>
    <property type="molecule type" value="Genomic_DNA"/>
</dbReference>
<evidence type="ECO:0000313" key="6">
    <source>
        <dbReference type="Proteomes" id="UP000807504"/>
    </source>
</evidence>
<evidence type="ECO:0000256" key="3">
    <source>
        <dbReference type="SAM" id="MobiDB-lite"/>
    </source>
</evidence>
<dbReference type="InterPro" id="IPR036638">
    <property type="entry name" value="HLH_DNA-bd_sf"/>
</dbReference>
<keyword evidence="2" id="KW-0238">DNA-binding</keyword>
<accession>A0A8T0ECM1</accession>
<feature type="compositionally biased region" description="Polar residues" evidence="3">
    <location>
        <begin position="162"/>
        <end position="174"/>
    </location>
</feature>
<protein>
    <submittedName>
        <fullName evidence="5">Achaete-scute complex protein T5 like protein</fullName>
    </submittedName>
</protein>
<dbReference type="Gene3D" id="4.10.280.10">
    <property type="entry name" value="Helix-loop-helix DNA-binding domain"/>
    <property type="match status" value="1"/>
</dbReference>
<name>A0A8T0ECM1_ARGBR</name>
<feature type="region of interest" description="Disordered" evidence="3">
    <location>
        <begin position="207"/>
        <end position="230"/>
    </location>
</feature>
<dbReference type="GO" id="GO:0007399">
    <property type="term" value="P:nervous system development"/>
    <property type="evidence" value="ECO:0007669"/>
    <property type="project" value="UniProtKB-KW"/>
</dbReference>
<dbReference type="Pfam" id="PF00010">
    <property type="entry name" value="HLH"/>
    <property type="match status" value="1"/>
</dbReference>
<keyword evidence="6" id="KW-1185">Reference proteome</keyword>
<reference evidence="5" key="1">
    <citation type="journal article" date="2020" name="bioRxiv">
        <title>Chromosome-level reference genome of the European wasp spider Argiope bruennichi: a resource for studies on range expansion and evolutionary adaptation.</title>
        <authorList>
            <person name="Sheffer M.M."/>
            <person name="Hoppe A."/>
            <person name="Krehenwinkel H."/>
            <person name="Uhl G."/>
            <person name="Kuss A.W."/>
            <person name="Jensen L."/>
            <person name="Jensen C."/>
            <person name="Gillespie R.G."/>
            <person name="Hoff K.J."/>
            <person name="Prost S."/>
        </authorList>
    </citation>
    <scope>NUCLEOTIDE SEQUENCE</scope>
</reference>
<proteinExistence type="predicted"/>
<dbReference type="PROSITE" id="PS50888">
    <property type="entry name" value="BHLH"/>
    <property type="match status" value="1"/>
</dbReference>
<dbReference type="SMART" id="SM00353">
    <property type="entry name" value="HLH"/>
    <property type="match status" value="1"/>
</dbReference>
<feature type="region of interest" description="Disordered" evidence="3">
    <location>
        <begin position="1"/>
        <end position="24"/>
    </location>
</feature>
<dbReference type="CDD" id="cd19744">
    <property type="entry name" value="bHLH_TS_dAS-C_like"/>
    <property type="match status" value="1"/>
</dbReference>
<reference evidence="5" key="2">
    <citation type="submission" date="2020-06" db="EMBL/GenBank/DDBJ databases">
        <authorList>
            <person name="Sheffer M."/>
        </authorList>
    </citation>
    <scope>NUCLEOTIDE SEQUENCE</scope>
</reference>
<dbReference type="InterPro" id="IPR011598">
    <property type="entry name" value="bHLH_dom"/>
</dbReference>
<dbReference type="InterPro" id="IPR015660">
    <property type="entry name" value="MASH1/Ascl1a-like"/>
</dbReference>
<evidence type="ECO:0000256" key="2">
    <source>
        <dbReference type="ARBA" id="ARBA00023125"/>
    </source>
</evidence>
<dbReference type="SUPFAM" id="SSF47459">
    <property type="entry name" value="HLH, helix-loop-helix DNA-binding domain"/>
    <property type="match status" value="1"/>
</dbReference>